<gene>
    <name evidence="2" type="ORF">J2S13_002489</name>
</gene>
<protein>
    <recommendedName>
        <fullName evidence="4">DUF485 domain-containing protein</fullName>
    </recommendedName>
</protein>
<name>A0AAJ1T3G1_9BACI</name>
<dbReference type="RefSeq" id="WP_307258064.1">
    <property type="nucleotide sequence ID" value="NZ_JAUSUC010000034.1"/>
</dbReference>
<keyword evidence="1" id="KW-1133">Transmembrane helix</keyword>
<evidence type="ECO:0000313" key="3">
    <source>
        <dbReference type="Proteomes" id="UP001237207"/>
    </source>
</evidence>
<evidence type="ECO:0008006" key="4">
    <source>
        <dbReference type="Google" id="ProtNLM"/>
    </source>
</evidence>
<keyword evidence="1" id="KW-0472">Membrane</keyword>
<dbReference type="EMBL" id="JAUSUC010000034">
    <property type="protein sequence ID" value="MDQ0216067.1"/>
    <property type="molecule type" value="Genomic_DNA"/>
</dbReference>
<dbReference type="Proteomes" id="UP001237207">
    <property type="component" value="Unassembled WGS sequence"/>
</dbReference>
<dbReference type="AlphaFoldDB" id="A0AAJ1T3G1"/>
<sequence length="114" mass="13087">MQDYKMTDESLGTVDVKDLTALDSETSFIMKSELKTGVGLSLFYYIFIFSIPVMNWFLHDLAFSNIWGGMSLTWFLTTIVAMAMAFLIAYIHTHLYEKRLQMYESKESKGGRSA</sequence>
<organism evidence="2 3">
    <name type="scientific">Oikeobacillus pervagus</name>
    <dbReference type="NCBI Taxonomy" id="1325931"/>
    <lineage>
        <taxon>Bacteria</taxon>
        <taxon>Bacillati</taxon>
        <taxon>Bacillota</taxon>
        <taxon>Bacilli</taxon>
        <taxon>Bacillales</taxon>
        <taxon>Bacillaceae</taxon>
        <taxon>Oikeobacillus</taxon>
    </lineage>
</organism>
<feature type="transmembrane region" description="Helical" evidence="1">
    <location>
        <begin position="38"/>
        <end position="58"/>
    </location>
</feature>
<evidence type="ECO:0000313" key="2">
    <source>
        <dbReference type="EMBL" id="MDQ0216067.1"/>
    </source>
</evidence>
<feature type="transmembrane region" description="Helical" evidence="1">
    <location>
        <begin position="70"/>
        <end position="91"/>
    </location>
</feature>
<accession>A0AAJ1T3G1</accession>
<keyword evidence="3" id="KW-1185">Reference proteome</keyword>
<comment type="caution">
    <text evidence="2">The sequence shown here is derived from an EMBL/GenBank/DDBJ whole genome shotgun (WGS) entry which is preliminary data.</text>
</comment>
<keyword evidence="1" id="KW-0812">Transmembrane</keyword>
<evidence type="ECO:0000256" key="1">
    <source>
        <dbReference type="SAM" id="Phobius"/>
    </source>
</evidence>
<reference evidence="2" key="1">
    <citation type="submission" date="2023-07" db="EMBL/GenBank/DDBJ databases">
        <title>Genomic Encyclopedia of Type Strains, Phase IV (KMG-IV): sequencing the most valuable type-strain genomes for metagenomic binning, comparative biology and taxonomic classification.</title>
        <authorList>
            <person name="Goeker M."/>
        </authorList>
    </citation>
    <scope>NUCLEOTIDE SEQUENCE</scope>
    <source>
        <strain evidence="2">DSM 23947</strain>
    </source>
</reference>
<proteinExistence type="predicted"/>